<name>A0A561B8Y5_9ACTN</name>
<evidence type="ECO:0000313" key="1">
    <source>
        <dbReference type="EMBL" id="TWD75323.1"/>
    </source>
</evidence>
<evidence type="ECO:0000313" key="2">
    <source>
        <dbReference type="Proteomes" id="UP000318380"/>
    </source>
</evidence>
<protein>
    <submittedName>
        <fullName evidence="1">Uncharacterized protein</fullName>
    </submittedName>
</protein>
<dbReference type="OrthoDB" id="3298349at2"/>
<reference evidence="1 2" key="1">
    <citation type="submission" date="2019-06" db="EMBL/GenBank/DDBJ databases">
        <title>Sequencing the genomes of 1000 actinobacteria strains.</title>
        <authorList>
            <person name="Klenk H.-P."/>
        </authorList>
    </citation>
    <scope>NUCLEOTIDE SEQUENCE [LARGE SCALE GENOMIC DNA]</scope>
    <source>
        <strain evidence="1 2">DSM 24683</strain>
    </source>
</reference>
<organism evidence="1 2">
    <name type="scientific">Kribbella amoyensis</name>
    <dbReference type="NCBI Taxonomy" id="996641"/>
    <lineage>
        <taxon>Bacteria</taxon>
        <taxon>Bacillati</taxon>
        <taxon>Actinomycetota</taxon>
        <taxon>Actinomycetes</taxon>
        <taxon>Propionibacteriales</taxon>
        <taxon>Kribbellaceae</taxon>
        <taxon>Kribbella</taxon>
    </lineage>
</organism>
<dbReference type="RefSeq" id="WP_145814036.1">
    <property type="nucleotide sequence ID" value="NZ_VIVK01000002.1"/>
</dbReference>
<accession>A0A561B8Y5</accession>
<keyword evidence="2" id="KW-1185">Reference proteome</keyword>
<dbReference type="AlphaFoldDB" id="A0A561B8Y5"/>
<proteinExistence type="predicted"/>
<dbReference type="Proteomes" id="UP000318380">
    <property type="component" value="Unassembled WGS sequence"/>
</dbReference>
<dbReference type="EMBL" id="VIVK01000002">
    <property type="protein sequence ID" value="TWD75323.1"/>
    <property type="molecule type" value="Genomic_DNA"/>
</dbReference>
<comment type="caution">
    <text evidence="1">The sequence shown here is derived from an EMBL/GenBank/DDBJ whole genome shotgun (WGS) entry which is preliminary data.</text>
</comment>
<sequence>MQRDITVSFLVVEDENGTWSAEAALTPKSFANGEGATREAAIEDLKEAIAALADVVGVPEQLTVTVEVNG</sequence>
<gene>
    <name evidence="1" type="ORF">FB561_6761</name>
</gene>